<evidence type="ECO:0000313" key="11">
    <source>
        <dbReference type="EMBL" id="MBB2899838.1"/>
    </source>
</evidence>
<accession>A0A7W4XVH4</accession>
<dbReference type="AlphaFoldDB" id="A0A7W4XVH4"/>
<comment type="caution">
    <text evidence="11">The sequence shown here is derived from an EMBL/GenBank/DDBJ whole genome shotgun (WGS) entry which is preliminary data.</text>
</comment>
<dbReference type="Gene3D" id="3.40.50.1000">
    <property type="entry name" value="HAD superfamily/HAD-like"/>
    <property type="match status" value="1"/>
</dbReference>
<evidence type="ECO:0000256" key="2">
    <source>
        <dbReference type="ARBA" id="ARBA00006171"/>
    </source>
</evidence>
<dbReference type="Gene3D" id="1.10.150.240">
    <property type="entry name" value="Putative phosphatase, domain 2"/>
    <property type="match status" value="1"/>
</dbReference>
<proteinExistence type="inferred from homology"/>
<dbReference type="InterPro" id="IPR023214">
    <property type="entry name" value="HAD_sf"/>
</dbReference>
<evidence type="ECO:0000256" key="10">
    <source>
        <dbReference type="ARBA" id="ARBA00044991"/>
    </source>
</evidence>
<reference evidence="11 12" key="1">
    <citation type="submission" date="2020-08" db="EMBL/GenBank/DDBJ databases">
        <title>The Agave Microbiome: Exploring the role of microbial communities in plant adaptations to desert environments.</title>
        <authorList>
            <person name="Partida-Martinez L.P."/>
        </authorList>
    </citation>
    <scope>NUCLEOTIDE SEQUENCE [LARGE SCALE GENOMIC DNA]</scope>
    <source>
        <strain evidence="11 12">AS2.23</strain>
    </source>
</reference>
<comment type="cofactor">
    <cofactor evidence="1">
        <name>Mg(2+)</name>
        <dbReference type="ChEBI" id="CHEBI:18420"/>
    </cofactor>
</comment>
<dbReference type="PANTHER" id="PTHR46193:SF18">
    <property type="entry name" value="HEXITOL PHOSPHATASE B"/>
    <property type="match status" value="1"/>
</dbReference>
<keyword evidence="6" id="KW-0413">Isomerase</keyword>
<dbReference type="Proteomes" id="UP000533269">
    <property type="component" value="Unassembled WGS sequence"/>
</dbReference>
<evidence type="ECO:0000256" key="6">
    <source>
        <dbReference type="ARBA" id="ARBA00023235"/>
    </source>
</evidence>
<dbReference type="InterPro" id="IPR051600">
    <property type="entry name" value="Beta-PGM-like"/>
</dbReference>
<evidence type="ECO:0000256" key="8">
    <source>
        <dbReference type="ARBA" id="ARBA00044926"/>
    </source>
</evidence>
<keyword evidence="11" id="KW-0378">Hydrolase</keyword>
<dbReference type="NCBIfam" id="TIGR02009">
    <property type="entry name" value="PGMB-YQAB-SF"/>
    <property type="match status" value="1"/>
</dbReference>
<evidence type="ECO:0000256" key="5">
    <source>
        <dbReference type="ARBA" id="ARBA00022842"/>
    </source>
</evidence>
<keyword evidence="5" id="KW-0460">Magnesium</keyword>
<keyword evidence="7" id="KW-0119">Carbohydrate metabolism</keyword>
<dbReference type="SFLD" id="SFLDG01129">
    <property type="entry name" value="C1.5:_HAD__Beta-PGM__Phosphata"/>
    <property type="match status" value="1"/>
</dbReference>
<comment type="similarity">
    <text evidence="2">Belongs to the HAD-like hydrolase superfamily. CbbY/CbbZ/Gph/YieH family.</text>
</comment>
<dbReference type="GO" id="GO:0016787">
    <property type="term" value="F:hydrolase activity"/>
    <property type="evidence" value="ECO:0007669"/>
    <property type="project" value="UniProtKB-KW"/>
</dbReference>
<dbReference type="RefSeq" id="WP_183390338.1">
    <property type="nucleotide sequence ID" value="NZ_JACHVY010000001.1"/>
</dbReference>
<dbReference type="InterPro" id="IPR023198">
    <property type="entry name" value="PGP-like_dom2"/>
</dbReference>
<dbReference type="GO" id="GO:0008801">
    <property type="term" value="F:beta-phosphoglucomutase activity"/>
    <property type="evidence" value="ECO:0007669"/>
    <property type="project" value="UniProtKB-EC"/>
</dbReference>
<evidence type="ECO:0000256" key="7">
    <source>
        <dbReference type="ARBA" id="ARBA00023277"/>
    </source>
</evidence>
<keyword evidence="4" id="KW-0479">Metal-binding</keyword>
<evidence type="ECO:0000256" key="9">
    <source>
        <dbReference type="ARBA" id="ARBA00044968"/>
    </source>
</evidence>
<organism evidence="11 12">
    <name type="scientific">Kineococcus radiotolerans</name>
    <dbReference type="NCBI Taxonomy" id="131568"/>
    <lineage>
        <taxon>Bacteria</taxon>
        <taxon>Bacillati</taxon>
        <taxon>Actinomycetota</taxon>
        <taxon>Actinomycetes</taxon>
        <taxon>Kineosporiales</taxon>
        <taxon>Kineosporiaceae</taxon>
        <taxon>Kineococcus</taxon>
    </lineage>
</organism>
<dbReference type="InterPro" id="IPR036412">
    <property type="entry name" value="HAD-like_sf"/>
</dbReference>
<dbReference type="GO" id="GO:0046872">
    <property type="term" value="F:metal ion binding"/>
    <property type="evidence" value="ECO:0007669"/>
    <property type="project" value="UniProtKB-KW"/>
</dbReference>
<dbReference type="InterPro" id="IPR010976">
    <property type="entry name" value="B-phosphoglucomutase_hydrolase"/>
</dbReference>
<dbReference type="SFLD" id="SFLDS00003">
    <property type="entry name" value="Haloacid_Dehalogenase"/>
    <property type="match status" value="1"/>
</dbReference>
<dbReference type="SUPFAM" id="SSF56784">
    <property type="entry name" value="HAD-like"/>
    <property type="match status" value="1"/>
</dbReference>
<evidence type="ECO:0000256" key="4">
    <source>
        <dbReference type="ARBA" id="ARBA00022723"/>
    </source>
</evidence>
<keyword evidence="3" id="KW-0597">Phosphoprotein</keyword>
<name>A0A7W4XVH4_KINRA</name>
<dbReference type="Pfam" id="PF00702">
    <property type="entry name" value="Hydrolase"/>
    <property type="match status" value="1"/>
</dbReference>
<reference evidence="11 12" key="2">
    <citation type="submission" date="2020-08" db="EMBL/GenBank/DDBJ databases">
        <authorList>
            <person name="Partida-Martinez L."/>
            <person name="Huntemann M."/>
            <person name="Clum A."/>
            <person name="Wang J."/>
            <person name="Palaniappan K."/>
            <person name="Ritter S."/>
            <person name="Chen I.-M."/>
            <person name="Stamatis D."/>
            <person name="Reddy T."/>
            <person name="O'Malley R."/>
            <person name="Daum C."/>
            <person name="Shapiro N."/>
            <person name="Ivanova N."/>
            <person name="Kyrpides N."/>
            <person name="Woyke T."/>
        </authorList>
    </citation>
    <scope>NUCLEOTIDE SEQUENCE [LARGE SCALE GENOMIC DNA]</scope>
    <source>
        <strain evidence="11 12">AS2.23</strain>
    </source>
</reference>
<comment type="catalytic activity">
    <reaction evidence="8">
        <text>beta-D-glucose 1-phosphate = beta-D-glucose 6-phosphate</text>
        <dbReference type="Rhea" id="RHEA:20113"/>
        <dbReference type="ChEBI" id="CHEBI:57684"/>
        <dbReference type="ChEBI" id="CHEBI:58247"/>
        <dbReference type="EC" id="5.4.2.6"/>
    </reaction>
</comment>
<dbReference type="EC" id="5.4.2.6" evidence="9"/>
<dbReference type="NCBIfam" id="TIGR01509">
    <property type="entry name" value="HAD-SF-IA-v3"/>
    <property type="match status" value="1"/>
</dbReference>
<evidence type="ECO:0000256" key="3">
    <source>
        <dbReference type="ARBA" id="ARBA00022553"/>
    </source>
</evidence>
<sequence length="252" mass="26827">MLGLPDDVTALLFDLDGVLTDTASVHDAAWTATFDAYLRERADHLGEEFRPFDPVEDYARHVDGKPRPDGVRDFLASRGIELPEGDADDPVDQAFADVTVAGLGNRKNADLLRRIATDGVTVYEGSRRYLQAAQEAGLRRAVVSSSANTQQVLEVTGLARFVEERVDGLTLRERGLRGKPAPDSFLAGAAALGVDPARAAVFEDALSGVEAGRAGGFGVVVGVDRVGHAEALRAHGADVVVQDLDELLDGPR</sequence>
<evidence type="ECO:0000313" key="12">
    <source>
        <dbReference type="Proteomes" id="UP000533269"/>
    </source>
</evidence>
<dbReference type="EMBL" id="JACHVY010000001">
    <property type="protein sequence ID" value="MBB2899838.1"/>
    <property type="molecule type" value="Genomic_DNA"/>
</dbReference>
<protein>
    <recommendedName>
        <fullName evidence="10">Beta-phosphoglucomutase</fullName>
        <ecNumber evidence="9">5.4.2.6</ecNumber>
    </recommendedName>
</protein>
<dbReference type="InterPro" id="IPR006439">
    <property type="entry name" value="HAD-SF_hydro_IA"/>
</dbReference>
<dbReference type="PANTHER" id="PTHR46193">
    <property type="entry name" value="6-PHOSPHOGLUCONATE PHOSPHATASE"/>
    <property type="match status" value="1"/>
</dbReference>
<evidence type="ECO:0000256" key="1">
    <source>
        <dbReference type="ARBA" id="ARBA00001946"/>
    </source>
</evidence>
<gene>
    <name evidence="11" type="ORF">FHR75_000626</name>
</gene>